<dbReference type="InterPro" id="IPR045860">
    <property type="entry name" value="Snake_toxin-like_sf"/>
</dbReference>
<dbReference type="PANTHER" id="PTHR20914:SF9">
    <property type="entry name" value="COILED, ISOFORM A"/>
    <property type="match status" value="1"/>
</dbReference>
<evidence type="ECO:0000256" key="4">
    <source>
        <dbReference type="ARBA" id="ARBA00022525"/>
    </source>
</evidence>
<keyword evidence="4" id="KW-0964">Secreted</keyword>
<keyword evidence="3" id="KW-1003">Cell membrane</keyword>
<dbReference type="SMART" id="SM00134">
    <property type="entry name" value="LU"/>
    <property type="match status" value="2"/>
</dbReference>
<evidence type="ECO:0000313" key="9">
    <source>
        <dbReference type="EMBL" id="KAG5271036.1"/>
    </source>
</evidence>
<dbReference type="Pfam" id="PF00087">
    <property type="entry name" value="Toxin_TOLIP"/>
    <property type="match status" value="1"/>
</dbReference>
<keyword evidence="5" id="KW-0732">Signal</keyword>
<keyword evidence="7" id="KW-0325">Glycoprotein</keyword>
<dbReference type="SUPFAM" id="SSF57302">
    <property type="entry name" value="Snake toxin-like"/>
    <property type="match status" value="2"/>
</dbReference>
<evidence type="ECO:0000256" key="6">
    <source>
        <dbReference type="ARBA" id="ARBA00023136"/>
    </source>
</evidence>
<keyword evidence="6" id="KW-0472">Membrane</keyword>
<dbReference type="Gene3D" id="2.10.60.10">
    <property type="entry name" value="CD59"/>
    <property type="match status" value="2"/>
</dbReference>
<name>A0AAV6GAZ0_9TELE</name>
<proteinExistence type="predicted"/>
<dbReference type="AlphaFoldDB" id="A0AAV6GAZ0"/>
<dbReference type="Pfam" id="PF00021">
    <property type="entry name" value="UPAR_LY6"/>
    <property type="match status" value="1"/>
</dbReference>
<evidence type="ECO:0000256" key="2">
    <source>
        <dbReference type="ARBA" id="ARBA00004613"/>
    </source>
</evidence>
<dbReference type="EMBL" id="JADWDJ010000013">
    <property type="protein sequence ID" value="KAG5271036.1"/>
    <property type="molecule type" value="Genomic_DNA"/>
</dbReference>
<comment type="caution">
    <text evidence="9">The sequence shown here is derived from an EMBL/GenBank/DDBJ whole genome shotgun (WGS) entry which is preliminary data.</text>
</comment>
<evidence type="ECO:0000256" key="3">
    <source>
        <dbReference type="ARBA" id="ARBA00022475"/>
    </source>
</evidence>
<dbReference type="GO" id="GO:0005886">
    <property type="term" value="C:plasma membrane"/>
    <property type="evidence" value="ECO:0007669"/>
    <property type="project" value="UniProtKB-SubCell"/>
</dbReference>
<evidence type="ECO:0000256" key="5">
    <source>
        <dbReference type="ARBA" id="ARBA00022729"/>
    </source>
</evidence>
<evidence type="ECO:0000256" key="7">
    <source>
        <dbReference type="ARBA" id="ARBA00023180"/>
    </source>
</evidence>
<organism evidence="9 10">
    <name type="scientific">Alosa alosa</name>
    <name type="common">allis shad</name>
    <dbReference type="NCBI Taxonomy" id="278164"/>
    <lineage>
        <taxon>Eukaryota</taxon>
        <taxon>Metazoa</taxon>
        <taxon>Chordata</taxon>
        <taxon>Craniata</taxon>
        <taxon>Vertebrata</taxon>
        <taxon>Euteleostomi</taxon>
        <taxon>Actinopterygii</taxon>
        <taxon>Neopterygii</taxon>
        <taxon>Teleostei</taxon>
        <taxon>Clupei</taxon>
        <taxon>Clupeiformes</taxon>
        <taxon>Clupeoidei</taxon>
        <taxon>Clupeidae</taxon>
        <taxon>Alosa</taxon>
    </lineage>
</organism>
<dbReference type="InterPro" id="IPR016054">
    <property type="entry name" value="LY6_UPA_recep-like"/>
</dbReference>
<accession>A0AAV6GAZ0</accession>
<dbReference type="InterPro" id="IPR035076">
    <property type="entry name" value="Toxin/TOLIP"/>
</dbReference>
<reference evidence="9" key="1">
    <citation type="submission" date="2020-10" db="EMBL/GenBank/DDBJ databases">
        <title>Chromosome-scale genome assembly of the Allis shad, Alosa alosa.</title>
        <authorList>
            <person name="Margot Z."/>
            <person name="Christophe K."/>
            <person name="Cabau C."/>
            <person name="Louis A."/>
            <person name="Berthelot C."/>
            <person name="Parey E."/>
            <person name="Roest Crollius H."/>
            <person name="Montfort J."/>
            <person name="Robinson-Rechavi M."/>
            <person name="Bucao C."/>
            <person name="Bouchez O."/>
            <person name="Gislard M."/>
            <person name="Lluch J."/>
            <person name="Milhes M."/>
            <person name="Lampietro C."/>
            <person name="Lopez Roques C."/>
            <person name="Donnadieu C."/>
            <person name="Braasch I."/>
            <person name="Desvignes T."/>
            <person name="Postlethwait J."/>
            <person name="Bobe J."/>
            <person name="Guiguen Y."/>
        </authorList>
    </citation>
    <scope>NUCLEOTIDE SEQUENCE</scope>
    <source>
        <strain evidence="9">M-15738</strain>
        <tissue evidence="9">Blood</tissue>
    </source>
</reference>
<evidence type="ECO:0000313" key="10">
    <source>
        <dbReference type="Proteomes" id="UP000823561"/>
    </source>
</evidence>
<sequence>MHSLKCIKCIPESETSLNCTNTEMDCPNGKCLSLGITSYTVGLKANHINMKFCSTPGQCPSGTINYGMVVSSYKSQCCGTNLCNAQDMPDIPLVSSKNGQKCFTCAGPDCSSTVDCLGDENRCIKSRVITGSGVTMTLKGCASENLCGASQSQVLPNIHTSSVCCEGSLCNHGEHSRFALALLLMALSSLILTL</sequence>
<dbReference type="PANTHER" id="PTHR20914">
    <property type="entry name" value="LY6/PLAUR DOMAIN-CONTAINING PROTEIN 8"/>
    <property type="match status" value="1"/>
</dbReference>
<evidence type="ECO:0000259" key="8">
    <source>
        <dbReference type="SMART" id="SM00134"/>
    </source>
</evidence>
<gene>
    <name evidence="9" type="ORF">AALO_G00175150</name>
</gene>
<dbReference type="InterPro" id="IPR050918">
    <property type="entry name" value="CNF-like_PLA2_Inhibitor"/>
</dbReference>
<comment type="subcellular location">
    <subcellularLocation>
        <location evidence="1">Cell membrane</location>
    </subcellularLocation>
    <subcellularLocation>
        <location evidence="2">Secreted</location>
    </subcellularLocation>
</comment>
<keyword evidence="10" id="KW-1185">Reference proteome</keyword>
<evidence type="ECO:0000256" key="1">
    <source>
        <dbReference type="ARBA" id="ARBA00004236"/>
    </source>
</evidence>
<dbReference type="GO" id="GO:0005576">
    <property type="term" value="C:extracellular region"/>
    <property type="evidence" value="ECO:0007669"/>
    <property type="project" value="UniProtKB-SubCell"/>
</dbReference>
<feature type="domain" description="UPAR/Ly6" evidence="8">
    <location>
        <begin position="100"/>
        <end position="181"/>
    </location>
</feature>
<dbReference type="Proteomes" id="UP000823561">
    <property type="component" value="Chromosome 13"/>
</dbReference>
<protein>
    <recommendedName>
        <fullName evidence="8">UPAR/Ly6 domain-containing protein</fullName>
    </recommendedName>
</protein>
<feature type="domain" description="UPAR/Ly6" evidence="8">
    <location>
        <begin position="4"/>
        <end position="95"/>
    </location>
</feature>